<keyword evidence="3" id="KW-1185">Reference proteome</keyword>
<sequence length="171" mass="19622">MTPHMPSFNISPRNPAPMREKDEVNKFRELQDIFDKLFKSVFGIIAFKETNVGQSLFITHPNVMMVMVFMIVLYFLVWLMSTMLQEYLGCLVIVLVLLIIMLVIASISSVLVLNILSSHIAWFTFLLWVFVFAVIGYFCYQVFNKLAVCAVSDTTKLLCEFYKGQGTKLPV</sequence>
<feature type="transmembrane region" description="Helical" evidence="1">
    <location>
        <begin position="119"/>
        <end position="140"/>
    </location>
</feature>
<name>A0AAN9HPF7_CROPI</name>
<reference evidence="2 3" key="1">
    <citation type="submission" date="2024-01" db="EMBL/GenBank/DDBJ databases">
        <title>The genomes of 5 underutilized Papilionoideae crops provide insights into root nodulation and disease resistanc.</title>
        <authorList>
            <person name="Yuan L."/>
        </authorList>
    </citation>
    <scope>NUCLEOTIDE SEQUENCE [LARGE SCALE GENOMIC DNA]</scope>
    <source>
        <strain evidence="2">ZHUSHIDOU_FW_LH</strain>
        <tissue evidence="2">Leaf</tissue>
    </source>
</reference>
<feature type="transmembrane region" description="Helical" evidence="1">
    <location>
        <begin position="87"/>
        <end position="113"/>
    </location>
</feature>
<keyword evidence="1" id="KW-0472">Membrane</keyword>
<keyword evidence="1" id="KW-0812">Transmembrane</keyword>
<evidence type="ECO:0008006" key="4">
    <source>
        <dbReference type="Google" id="ProtNLM"/>
    </source>
</evidence>
<dbReference type="Proteomes" id="UP001372338">
    <property type="component" value="Unassembled WGS sequence"/>
</dbReference>
<protein>
    <recommendedName>
        <fullName evidence="4">Transmembrane protein</fullName>
    </recommendedName>
</protein>
<evidence type="ECO:0000313" key="2">
    <source>
        <dbReference type="EMBL" id="KAK7244409.1"/>
    </source>
</evidence>
<feature type="transmembrane region" description="Helical" evidence="1">
    <location>
        <begin position="63"/>
        <end position="80"/>
    </location>
</feature>
<organism evidence="2 3">
    <name type="scientific">Crotalaria pallida</name>
    <name type="common">Smooth rattlebox</name>
    <name type="synonym">Crotalaria striata</name>
    <dbReference type="NCBI Taxonomy" id="3830"/>
    <lineage>
        <taxon>Eukaryota</taxon>
        <taxon>Viridiplantae</taxon>
        <taxon>Streptophyta</taxon>
        <taxon>Embryophyta</taxon>
        <taxon>Tracheophyta</taxon>
        <taxon>Spermatophyta</taxon>
        <taxon>Magnoliopsida</taxon>
        <taxon>eudicotyledons</taxon>
        <taxon>Gunneridae</taxon>
        <taxon>Pentapetalae</taxon>
        <taxon>rosids</taxon>
        <taxon>fabids</taxon>
        <taxon>Fabales</taxon>
        <taxon>Fabaceae</taxon>
        <taxon>Papilionoideae</taxon>
        <taxon>50 kb inversion clade</taxon>
        <taxon>genistoids sensu lato</taxon>
        <taxon>core genistoids</taxon>
        <taxon>Crotalarieae</taxon>
        <taxon>Crotalaria</taxon>
    </lineage>
</organism>
<accession>A0AAN9HPF7</accession>
<dbReference type="PANTHER" id="PTHR34115">
    <property type="entry name" value="PROTEIN, PUTATIVE-RELATED"/>
    <property type="match status" value="1"/>
</dbReference>
<dbReference type="EMBL" id="JAYWIO010000008">
    <property type="protein sequence ID" value="KAK7244409.1"/>
    <property type="molecule type" value="Genomic_DNA"/>
</dbReference>
<proteinExistence type="predicted"/>
<evidence type="ECO:0000313" key="3">
    <source>
        <dbReference type="Proteomes" id="UP001372338"/>
    </source>
</evidence>
<dbReference type="InterPro" id="IPR053258">
    <property type="entry name" value="Ca-permeable_cation_channel"/>
</dbReference>
<keyword evidence="1" id="KW-1133">Transmembrane helix</keyword>
<dbReference type="AlphaFoldDB" id="A0AAN9HPF7"/>
<comment type="caution">
    <text evidence="2">The sequence shown here is derived from an EMBL/GenBank/DDBJ whole genome shotgun (WGS) entry which is preliminary data.</text>
</comment>
<evidence type="ECO:0000256" key="1">
    <source>
        <dbReference type="SAM" id="Phobius"/>
    </source>
</evidence>
<gene>
    <name evidence="2" type="ORF">RIF29_39230</name>
</gene>
<dbReference type="PANTHER" id="PTHR34115:SF16">
    <property type="entry name" value="PROTEIN, PUTATIVE-RELATED"/>
    <property type="match status" value="1"/>
</dbReference>